<dbReference type="InterPro" id="IPR001279">
    <property type="entry name" value="Metallo-B-lactamas"/>
</dbReference>
<dbReference type="PANTHER" id="PTHR42951">
    <property type="entry name" value="METALLO-BETA-LACTAMASE DOMAIN-CONTAINING"/>
    <property type="match status" value="1"/>
</dbReference>
<feature type="domain" description="Metallo-beta-lactamase" evidence="1">
    <location>
        <begin position="19"/>
        <end position="222"/>
    </location>
</feature>
<dbReference type="PANTHER" id="PTHR42951:SF4">
    <property type="entry name" value="ACYL-COENZYME A THIOESTERASE MBLAC2"/>
    <property type="match status" value="1"/>
</dbReference>
<organism evidence="2 3">
    <name type="scientific">Nocardioides aquaticus</name>
    <dbReference type="NCBI Taxonomy" id="160826"/>
    <lineage>
        <taxon>Bacteria</taxon>
        <taxon>Bacillati</taxon>
        <taxon>Actinomycetota</taxon>
        <taxon>Actinomycetes</taxon>
        <taxon>Propionibacteriales</taxon>
        <taxon>Nocardioidaceae</taxon>
        <taxon>Nocardioides</taxon>
    </lineage>
</organism>
<dbReference type="GO" id="GO:0008800">
    <property type="term" value="F:beta-lactamase activity"/>
    <property type="evidence" value="ECO:0007669"/>
    <property type="project" value="UniProtKB-EC"/>
</dbReference>
<evidence type="ECO:0000313" key="3">
    <source>
        <dbReference type="Proteomes" id="UP000679307"/>
    </source>
</evidence>
<dbReference type="SMART" id="SM00849">
    <property type="entry name" value="Lactamase_B"/>
    <property type="match status" value="1"/>
</dbReference>
<gene>
    <name evidence="2" type="ORF">ENKNEFLB_01983</name>
</gene>
<name>A0ABX8EI86_9ACTN</name>
<reference evidence="2 3" key="1">
    <citation type="submission" date="2021-05" db="EMBL/GenBank/DDBJ databases">
        <title>Complete genome of Nocardioides aquaticus KCTC 9944T isolated from meromictic and hypersaline Ekho Lake, Antarctica.</title>
        <authorList>
            <person name="Hwang K."/>
            <person name="Kim K.M."/>
            <person name="Choe H."/>
        </authorList>
    </citation>
    <scope>NUCLEOTIDE SEQUENCE [LARGE SCALE GENOMIC DNA]</scope>
    <source>
        <strain evidence="2 3">KCTC 9944</strain>
    </source>
</reference>
<protein>
    <submittedName>
        <fullName evidence="2">Metallo-beta-lactamase type 2</fullName>
        <ecNumber evidence="2">3.5.2.6</ecNumber>
    </submittedName>
</protein>
<dbReference type="SUPFAM" id="SSF56281">
    <property type="entry name" value="Metallo-hydrolase/oxidoreductase"/>
    <property type="match status" value="1"/>
</dbReference>
<proteinExistence type="predicted"/>
<dbReference type="EC" id="3.5.2.6" evidence="2"/>
<keyword evidence="2" id="KW-0378">Hydrolase</keyword>
<dbReference type="Gene3D" id="3.60.15.10">
    <property type="entry name" value="Ribonuclease Z/Hydroxyacylglutathione hydrolase-like"/>
    <property type="match status" value="1"/>
</dbReference>
<dbReference type="EMBL" id="CP075371">
    <property type="protein sequence ID" value="QVT79600.1"/>
    <property type="molecule type" value="Genomic_DNA"/>
</dbReference>
<dbReference type="InterPro" id="IPR036866">
    <property type="entry name" value="RibonucZ/Hydroxyglut_hydro"/>
</dbReference>
<accession>A0ABX8EI86</accession>
<keyword evidence="3" id="KW-1185">Reference proteome</keyword>
<evidence type="ECO:0000313" key="2">
    <source>
        <dbReference type="EMBL" id="QVT79600.1"/>
    </source>
</evidence>
<dbReference type="Proteomes" id="UP000679307">
    <property type="component" value="Chromosome"/>
</dbReference>
<evidence type="ECO:0000259" key="1">
    <source>
        <dbReference type="SMART" id="SM00849"/>
    </source>
</evidence>
<dbReference type="Pfam" id="PF00753">
    <property type="entry name" value="Lactamase_B"/>
    <property type="match status" value="1"/>
</dbReference>
<dbReference type="InterPro" id="IPR050855">
    <property type="entry name" value="NDM-1-like"/>
</dbReference>
<sequence length="292" mass="30434">MPFTEVADRVWVAPQPWCDVNVSVVGGAAGMVVVDTSGSTAAAAPVAEAVAGLPGDVVAVVTTHWHHDHAFGVAAFRARWPAVPVHAQETAAAELARWGEDTRLRMAADPAEEHAAELAATALVAPDHVFSAVSVLDLGDRVVELVHPGAGHTGGDLVVRVGDVDLVLAGDLVEQSELAGERSVGGLAVPGLGPDCHPLAWPSTLDVVLDLLTPATLVVPGHGRPVDRDHVEQQRNELGLLAQQVRDLAAGGVGPDEALARGEWPFPRHLLADAVRRGYDALPRGGRRLPLA</sequence>
<dbReference type="RefSeq" id="WP_214059025.1">
    <property type="nucleotide sequence ID" value="NZ_CP075371.1"/>
</dbReference>